<evidence type="ECO:0000256" key="1">
    <source>
        <dbReference type="SAM" id="Phobius"/>
    </source>
</evidence>
<evidence type="ECO:0000259" key="2">
    <source>
        <dbReference type="Pfam" id="PF02517"/>
    </source>
</evidence>
<feature type="transmembrane region" description="Helical" evidence="1">
    <location>
        <begin position="80"/>
        <end position="99"/>
    </location>
</feature>
<feature type="domain" description="CAAX prenyl protease 2/Lysostaphin resistance protein A-like" evidence="2">
    <location>
        <begin position="163"/>
        <end position="249"/>
    </location>
</feature>
<gene>
    <name evidence="3" type="ORF">SAMN05216464_101295</name>
</gene>
<dbReference type="EMBL" id="FNAI01000001">
    <property type="protein sequence ID" value="SDD28328.1"/>
    <property type="molecule type" value="Genomic_DNA"/>
</dbReference>
<keyword evidence="3" id="KW-0378">Hydrolase</keyword>
<reference evidence="3 4" key="1">
    <citation type="submission" date="2016-10" db="EMBL/GenBank/DDBJ databases">
        <authorList>
            <person name="de Groot N.N."/>
        </authorList>
    </citation>
    <scope>NUCLEOTIDE SEQUENCE [LARGE SCALE GENOMIC DNA]</scope>
    <source>
        <strain evidence="3 4">47C3B</strain>
    </source>
</reference>
<name>A0A1G6TGV8_9SPHI</name>
<dbReference type="AlphaFoldDB" id="A0A1G6TGV8"/>
<keyword evidence="1" id="KW-0812">Transmembrane</keyword>
<dbReference type="GO" id="GO:0080120">
    <property type="term" value="P:CAAX-box protein maturation"/>
    <property type="evidence" value="ECO:0007669"/>
    <property type="project" value="UniProtKB-ARBA"/>
</dbReference>
<organism evidence="3 4">
    <name type="scientific">Mucilaginibacter pineti</name>
    <dbReference type="NCBI Taxonomy" id="1391627"/>
    <lineage>
        <taxon>Bacteria</taxon>
        <taxon>Pseudomonadati</taxon>
        <taxon>Bacteroidota</taxon>
        <taxon>Sphingobacteriia</taxon>
        <taxon>Sphingobacteriales</taxon>
        <taxon>Sphingobacteriaceae</taxon>
        <taxon>Mucilaginibacter</taxon>
    </lineage>
</organism>
<dbReference type="GO" id="GO:0006508">
    <property type="term" value="P:proteolysis"/>
    <property type="evidence" value="ECO:0007669"/>
    <property type="project" value="UniProtKB-KW"/>
</dbReference>
<accession>A0A1G6TGV8</accession>
<dbReference type="Proteomes" id="UP000199072">
    <property type="component" value="Unassembled WGS sequence"/>
</dbReference>
<keyword evidence="3" id="KW-0645">Protease</keyword>
<keyword evidence="1" id="KW-1133">Transmembrane helix</keyword>
<dbReference type="Pfam" id="PF02517">
    <property type="entry name" value="Rce1-like"/>
    <property type="match status" value="1"/>
</dbReference>
<sequence length="257" mass="29474">MPEELSIIGDQEIPDTKNCLYCDKQIALNTKFCKNCGASQLPYNAKPLNNSWHLLKQAALFYSIYIVVCCLSSFVDAFKTLGWCLIIEVIIAGTAVLFFTYNWNHNKEILIWSNFSLLKLATYGAIAIISSCLVHYSVDWLNVTVFSTDQHFYSIFDGNKAAPYLIIFFTAVTPAIFEELGFRGYLLQILLKVADKDQAVYISAFLFAIIHLSFLSLFWLIPFALFIGYMRVRENTIWYGVFFHFLFNLTACLFQLL</sequence>
<proteinExistence type="predicted"/>
<feature type="transmembrane region" description="Helical" evidence="1">
    <location>
        <begin position="54"/>
        <end position="74"/>
    </location>
</feature>
<evidence type="ECO:0000313" key="3">
    <source>
        <dbReference type="EMBL" id="SDD28328.1"/>
    </source>
</evidence>
<protein>
    <submittedName>
        <fullName evidence="3">Membrane protease YdiL, CAAX protease family</fullName>
    </submittedName>
</protein>
<feature type="transmembrane region" description="Helical" evidence="1">
    <location>
        <begin position="236"/>
        <end position="256"/>
    </location>
</feature>
<feature type="transmembrane region" description="Helical" evidence="1">
    <location>
        <begin position="161"/>
        <end position="178"/>
    </location>
</feature>
<keyword evidence="1" id="KW-0472">Membrane</keyword>
<evidence type="ECO:0000313" key="4">
    <source>
        <dbReference type="Proteomes" id="UP000199072"/>
    </source>
</evidence>
<dbReference type="STRING" id="1391627.SAMN05216464_101295"/>
<feature type="transmembrane region" description="Helical" evidence="1">
    <location>
        <begin position="120"/>
        <end position="141"/>
    </location>
</feature>
<dbReference type="InterPro" id="IPR003675">
    <property type="entry name" value="Rce1/LyrA-like_dom"/>
</dbReference>
<keyword evidence="4" id="KW-1185">Reference proteome</keyword>
<dbReference type="GO" id="GO:0004175">
    <property type="term" value="F:endopeptidase activity"/>
    <property type="evidence" value="ECO:0007669"/>
    <property type="project" value="UniProtKB-ARBA"/>
</dbReference>
<dbReference type="RefSeq" id="WP_162842540.1">
    <property type="nucleotide sequence ID" value="NZ_FNAI01000001.1"/>
</dbReference>
<feature type="transmembrane region" description="Helical" evidence="1">
    <location>
        <begin position="199"/>
        <end position="230"/>
    </location>
</feature>